<dbReference type="PANTHER" id="PTHR24414">
    <property type="entry name" value="F-BOX/KELCH-REPEAT PROTEIN SKIP4"/>
    <property type="match status" value="1"/>
</dbReference>
<dbReference type="InterPro" id="IPR001810">
    <property type="entry name" value="F-box_dom"/>
</dbReference>
<dbReference type="AlphaFoldDB" id="A0ABD1AMS3"/>
<dbReference type="Pfam" id="PF25210">
    <property type="entry name" value="Kelch_FKB95"/>
    <property type="match status" value="1"/>
</dbReference>
<dbReference type="InterPro" id="IPR036047">
    <property type="entry name" value="F-box-like_dom_sf"/>
</dbReference>
<accession>A0ABD1AMS3</accession>
<evidence type="ECO:0000259" key="2">
    <source>
        <dbReference type="SMART" id="SM00256"/>
    </source>
</evidence>
<proteinExistence type="predicted"/>
<sequence>MSSSENMRKSLTKLSLESTPNSSLPDDLVVSCLARVSRFYYPNLSLVSKSFSSILTSPELYKTRTLLGRTETFLYVCLRFPEETNPSWFTLYRKPNHTKKKTTKKESSGNILAPVPILNSPPEELSGFVAVDYNLYAINADIEDSTCSKVWFLDCRTHTWLEAPRMRIAQTNGRHDDVFMYLAGSCESTNALCFVEVYNTKTQTWKSALPEKPIFKLSNLEGKIYT</sequence>
<gene>
    <name evidence="3" type="ORF">V5N11_007005</name>
</gene>
<dbReference type="InterPro" id="IPR050354">
    <property type="entry name" value="F-box/kelch-repeat_ARATH"/>
</dbReference>
<dbReference type="Proteomes" id="UP001558713">
    <property type="component" value="Unassembled WGS sequence"/>
</dbReference>
<evidence type="ECO:0000313" key="3">
    <source>
        <dbReference type="EMBL" id="KAL1207411.1"/>
    </source>
</evidence>
<feature type="domain" description="F-box" evidence="2">
    <location>
        <begin position="24"/>
        <end position="64"/>
    </location>
</feature>
<dbReference type="EMBL" id="JBANAX010000476">
    <property type="protein sequence ID" value="KAL1207411.1"/>
    <property type="molecule type" value="Genomic_DNA"/>
</dbReference>
<dbReference type="Gene3D" id="2.120.10.80">
    <property type="entry name" value="Kelch-type beta propeller"/>
    <property type="match status" value="1"/>
</dbReference>
<reference evidence="3 4" key="1">
    <citation type="submission" date="2024-04" db="EMBL/GenBank/DDBJ databases">
        <title>Genome assembly C_amara_ONT_v2.</title>
        <authorList>
            <person name="Yant L."/>
            <person name="Moore C."/>
            <person name="Slenker M."/>
        </authorList>
    </citation>
    <scope>NUCLEOTIDE SEQUENCE [LARGE SCALE GENOMIC DNA]</scope>
    <source>
        <tissue evidence="3">Leaf</tissue>
    </source>
</reference>
<keyword evidence="4" id="KW-1185">Reference proteome</keyword>
<feature type="region of interest" description="Disordered" evidence="1">
    <location>
        <begin position="1"/>
        <end position="23"/>
    </location>
</feature>
<organism evidence="3 4">
    <name type="scientific">Cardamine amara subsp. amara</name>
    <dbReference type="NCBI Taxonomy" id="228776"/>
    <lineage>
        <taxon>Eukaryota</taxon>
        <taxon>Viridiplantae</taxon>
        <taxon>Streptophyta</taxon>
        <taxon>Embryophyta</taxon>
        <taxon>Tracheophyta</taxon>
        <taxon>Spermatophyta</taxon>
        <taxon>Magnoliopsida</taxon>
        <taxon>eudicotyledons</taxon>
        <taxon>Gunneridae</taxon>
        <taxon>Pentapetalae</taxon>
        <taxon>rosids</taxon>
        <taxon>malvids</taxon>
        <taxon>Brassicales</taxon>
        <taxon>Brassicaceae</taxon>
        <taxon>Cardamineae</taxon>
        <taxon>Cardamine</taxon>
    </lineage>
</organism>
<feature type="compositionally biased region" description="Polar residues" evidence="1">
    <location>
        <begin position="12"/>
        <end position="23"/>
    </location>
</feature>
<dbReference type="SMART" id="SM00256">
    <property type="entry name" value="FBOX"/>
    <property type="match status" value="1"/>
</dbReference>
<evidence type="ECO:0000256" key="1">
    <source>
        <dbReference type="SAM" id="MobiDB-lite"/>
    </source>
</evidence>
<comment type="caution">
    <text evidence="3">The sequence shown here is derived from an EMBL/GenBank/DDBJ whole genome shotgun (WGS) entry which is preliminary data.</text>
</comment>
<dbReference type="SUPFAM" id="SSF81383">
    <property type="entry name" value="F-box domain"/>
    <property type="match status" value="1"/>
</dbReference>
<protein>
    <submittedName>
        <fullName evidence="3">F-box/kelch-repeat protein</fullName>
    </submittedName>
</protein>
<evidence type="ECO:0000313" key="4">
    <source>
        <dbReference type="Proteomes" id="UP001558713"/>
    </source>
</evidence>
<dbReference type="SUPFAM" id="SSF117281">
    <property type="entry name" value="Kelch motif"/>
    <property type="match status" value="1"/>
</dbReference>
<dbReference type="PANTHER" id="PTHR24414:SF184">
    <property type="entry name" value="GALACTOSE OXIDASE_KELCH REPEAT SUPERFAMILY PROTEIN"/>
    <property type="match status" value="1"/>
</dbReference>
<name>A0ABD1AMS3_CARAN</name>
<dbReference type="CDD" id="cd22152">
    <property type="entry name" value="F-box_AtAFR-like"/>
    <property type="match status" value="1"/>
</dbReference>
<dbReference type="InterPro" id="IPR057499">
    <property type="entry name" value="Kelch_FKB95"/>
</dbReference>
<dbReference type="Pfam" id="PF00646">
    <property type="entry name" value="F-box"/>
    <property type="match status" value="1"/>
</dbReference>
<dbReference type="InterPro" id="IPR015915">
    <property type="entry name" value="Kelch-typ_b-propeller"/>
</dbReference>